<keyword evidence="3" id="KW-1185">Reference proteome</keyword>
<keyword evidence="1" id="KW-0732">Signal</keyword>
<evidence type="ECO:0000313" key="3">
    <source>
        <dbReference type="Proteomes" id="UP001175226"/>
    </source>
</evidence>
<name>A0AA39MW25_9AGAR</name>
<sequence>MSQLFSLPPPVLSFLRILSLFLALHLIPKGEAWKIVHLQIALALMKLLKKVDGYNAMKIYQDEQHHFAKLSKKHNRISKLQSKAGTTFLDYFDSYISLQSYWKFWSPAGAKKAAIMFDILVNQVMPDFFHKVADKKANRDYITSLQILASKISTTVIDFKLQDKSDGRMASRGGGA</sequence>
<evidence type="ECO:0000256" key="1">
    <source>
        <dbReference type="SAM" id="SignalP"/>
    </source>
</evidence>
<evidence type="ECO:0000313" key="2">
    <source>
        <dbReference type="EMBL" id="KAK0447950.1"/>
    </source>
</evidence>
<protein>
    <submittedName>
        <fullName evidence="2">Uncharacterized protein</fullName>
    </submittedName>
</protein>
<proteinExistence type="predicted"/>
<dbReference type="Proteomes" id="UP001175226">
    <property type="component" value="Unassembled WGS sequence"/>
</dbReference>
<feature type="signal peptide" evidence="1">
    <location>
        <begin position="1"/>
        <end position="32"/>
    </location>
</feature>
<accession>A0AA39MW25</accession>
<dbReference type="EMBL" id="JAUEPT010000010">
    <property type="protein sequence ID" value="KAK0447950.1"/>
    <property type="molecule type" value="Genomic_DNA"/>
</dbReference>
<organism evidence="2 3">
    <name type="scientific">Armillaria borealis</name>
    <dbReference type="NCBI Taxonomy" id="47425"/>
    <lineage>
        <taxon>Eukaryota</taxon>
        <taxon>Fungi</taxon>
        <taxon>Dikarya</taxon>
        <taxon>Basidiomycota</taxon>
        <taxon>Agaricomycotina</taxon>
        <taxon>Agaricomycetes</taxon>
        <taxon>Agaricomycetidae</taxon>
        <taxon>Agaricales</taxon>
        <taxon>Marasmiineae</taxon>
        <taxon>Physalacriaceae</taxon>
        <taxon>Armillaria</taxon>
    </lineage>
</organism>
<dbReference type="AlphaFoldDB" id="A0AA39MW25"/>
<reference evidence="2" key="1">
    <citation type="submission" date="2023-06" db="EMBL/GenBank/DDBJ databases">
        <authorList>
            <consortium name="Lawrence Berkeley National Laboratory"/>
            <person name="Ahrendt S."/>
            <person name="Sahu N."/>
            <person name="Indic B."/>
            <person name="Wong-Bajracharya J."/>
            <person name="Merenyi Z."/>
            <person name="Ke H.-M."/>
            <person name="Monk M."/>
            <person name="Kocsube S."/>
            <person name="Drula E."/>
            <person name="Lipzen A."/>
            <person name="Balint B."/>
            <person name="Henrissat B."/>
            <person name="Andreopoulos B."/>
            <person name="Martin F.M."/>
            <person name="Harder C.B."/>
            <person name="Rigling D."/>
            <person name="Ford K.L."/>
            <person name="Foster G.D."/>
            <person name="Pangilinan J."/>
            <person name="Papanicolaou A."/>
            <person name="Barry K."/>
            <person name="LaButti K."/>
            <person name="Viragh M."/>
            <person name="Koriabine M."/>
            <person name="Yan M."/>
            <person name="Riley R."/>
            <person name="Champramary S."/>
            <person name="Plett K.L."/>
            <person name="Tsai I.J."/>
            <person name="Slot J."/>
            <person name="Sipos G."/>
            <person name="Plett J."/>
            <person name="Nagy L.G."/>
            <person name="Grigoriev I.V."/>
        </authorList>
    </citation>
    <scope>NUCLEOTIDE SEQUENCE</scope>
    <source>
        <strain evidence="2">FPL87.14</strain>
    </source>
</reference>
<comment type="caution">
    <text evidence="2">The sequence shown here is derived from an EMBL/GenBank/DDBJ whole genome shotgun (WGS) entry which is preliminary data.</text>
</comment>
<gene>
    <name evidence="2" type="ORF">EV421DRAFT_1733124</name>
</gene>
<feature type="chain" id="PRO_5041415451" evidence="1">
    <location>
        <begin position="33"/>
        <end position="176"/>
    </location>
</feature>